<organism evidence="1 2">
    <name type="scientific">Acorus gramineus</name>
    <name type="common">Dwarf sweet flag</name>
    <dbReference type="NCBI Taxonomy" id="55184"/>
    <lineage>
        <taxon>Eukaryota</taxon>
        <taxon>Viridiplantae</taxon>
        <taxon>Streptophyta</taxon>
        <taxon>Embryophyta</taxon>
        <taxon>Tracheophyta</taxon>
        <taxon>Spermatophyta</taxon>
        <taxon>Magnoliopsida</taxon>
        <taxon>Liliopsida</taxon>
        <taxon>Acoraceae</taxon>
        <taxon>Acorus</taxon>
    </lineage>
</organism>
<comment type="caution">
    <text evidence="1">The sequence shown here is derived from an EMBL/GenBank/DDBJ whole genome shotgun (WGS) entry which is preliminary data.</text>
</comment>
<gene>
    <name evidence="1" type="ORF">QJS04_geneDACA011479</name>
</gene>
<proteinExistence type="predicted"/>
<dbReference type="Gene3D" id="3.40.50.1110">
    <property type="entry name" value="SGNH hydrolase"/>
    <property type="match status" value="1"/>
</dbReference>
<dbReference type="EMBL" id="JAUJYN010000008">
    <property type="protein sequence ID" value="KAK1264920.1"/>
    <property type="molecule type" value="Genomic_DNA"/>
</dbReference>
<accession>A0AAV9AL03</accession>
<evidence type="ECO:0000313" key="2">
    <source>
        <dbReference type="Proteomes" id="UP001179952"/>
    </source>
</evidence>
<dbReference type="InterPro" id="IPR045136">
    <property type="entry name" value="Iah1-like"/>
</dbReference>
<dbReference type="InterPro" id="IPR036514">
    <property type="entry name" value="SGNH_hydro_sf"/>
</dbReference>
<dbReference type="Proteomes" id="UP001179952">
    <property type="component" value="Unassembled WGS sequence"/>
</dbReference>
<reference evidence="1" key="2">
    <citation type="submission" date="2023-06" db="EMBL/GenBank/DDBJ databases">
        <authorList>
            <person name="Ma L."/>
            <person name="Liu K.-W."/>
            <person name="Li Z."/>
            <person name="Hsiao Y.-Y."/>
            <person name="Qi Y."/>
            <person name="Fu T."/>
            <person name="Tang G."/>
            <person name="Zhang D."/>
            <person name="Sun W.-H."/>
            <person name="Liu D.-K."/>
            <person name="Li Y."/>
            <person name="Chen G.-Z."/>
            <person name="Liu X.-D."/>
            <person name="Liao X.-Y."/>
            <person name="Jiang Y.-T."/>
            <person name="Yu X."/>
            <person name="Hao Y."/>
            <person name="Huang J."/>
            <person name="Zhao X.-W."/>
            <person name="Ke S."/>
            <person name="Chen Y.-Y."/>
            <person name="Wu W.-L."/>
            <person name="Hsu J.-L."/>
            <person name="Lin Y.-F."/>
            <person name="Huang M.-D."/>
            <person name="Li C.-Y."/>
            <person name="Huang L."/>
            <person name="Wang Z.-W."/>
            <person name="Zhao X."/>
            <person name="Zhong W.-Y."/>
            <person name="Peng D.-H."/>
            <person name="Ahmad S."/>
            <person name="Lan S."/>
            <person name="Zhang J.-S."/>
            <person name="Tsai W.-C."/>
            <person name="Van De Peer Y."/>
            <person name="Liu Z.-J."/>
        </authorList>
    </citation>
    <scope>NUCLEOTIDE SEQUENCE</scope>
    <source>
        <strain evidence="1">SCP</strain>
        <tissue evidence="1">Leaves</tissue>
    </source>
</reference>
<dbReference type="AlphaFoldDB" id="A0AAV9AL03"/>
<name>A0AAV9AL03_ACOGR</name>
<dbReference type="PANTHER" id="PTHR14209:SF9">
    <property type="entry name" value="GDSL ESTERASE_LIPASE CPRD49"/>
    <property type="match status" value="1"/>
</dbReference>
<protein>
    <submittedName>
        <fullName evidence="1">GDSL esterase/lipase CPRD49</fullName>
    </submittedName>
</protein>
<dbReference type="SUPFAM" id="SSF52266">
    <property type="entry name" value="SGNH hydrolase"/>
    <property type="match status" value="1"/>
</dbReference>
<keyword evidence="2" id="KW-1185">Reference proteome</keyword>
<dbReference type="PANTHER" id="PTHR14209">
    <property type="entry name" value="ISOAMYL ACETATE-HYDROLYZING ESTERASE 1"/>
    <property type="match status" value="1"/>
</dbReference>
<evidence type="ECO:0000313" key="1">
    <source>
        <dbReference type="EMBL" id="KAK1264920.1"/>
    </source>
</evidence>
<reference evidence="1" key="1">
    <citation type="journal article" date="2023" name="Nat. Commun.">
        <title>Diploid and tetraploid genomes of Acorus and the evolution of monocots.</title>
        <authorList>
            <person name="Ma L."/>
            <person name="Liu K.W."/>
            <person name="Li Z."/>
            <person name="Hsiao Y.Y."/>
            <person name="Qi Y."/>
            <person name="Fu T."/>
            <person name="Tang G.D."/>
            <person name="Zhang D."/>
            <person name="Sun W.H."/>
            <person name="Liu D.K."/>
            <person name="Li Y."/>
            <person name="Chen G.Z."/>
            <person name="Liu X.D."/>
            <person name="Liao X.Y."/>
            <person name="Jiang Y.T."/>
            <person name="Yu X."/>
            <person name="Hao Y."/>
            <person name="Huang J."/>
            <person name="Zhao X.W."/>
            <person name="Ke S."/>
            <person name="Chen Y.Y."/>
            <person name="Wu W.L."/>
            <person name="Hsu J.L."/>
            <person name="Lin Y.F."/>
            <person name="Huang M.D."/>
            <person name="Li C.Y."/>
            <person name="Huang L."/>
            <person name="Wang Z.W."/>
            <person name="Zhao X."/>
            <person name="Zhong W.Y."/>
            <person name="Peng D.H."/>
            <person name="Ahmad S."/>
            <person name="Lan S."/>
            <person name="Zhang J.S."/>
            <person name="Tsai W.C."/>
            <person name="Van de Peer Y."/>
            <person name="Liu Z.J."/>
        </authorList>
    </citation>
    <scope>NUCLEOTIDE SEQUENCE</scope>
    <source>
        <strain evidence="1">SCP</strain>
    </source>
</reference>
<sequence length="95" mass="10855">MDLKFVDLFTAIQKRDDWSTACFTRDGVHFSSEGSKIVVREILKVLKEAEWIPSLHWKSLQTEFAEDSPYDVVAANGKSTINISGLTLHQDIQWD</sequence>